<dbReference type="Proteomes" id="UP000653156">
    <property type="component" value="Chromosome"/>
</dbReference>
<reference evidence="1" key="1">
    <citation type="submission" date="2021-02" db="EMBL/GenBank/DDBJ databases">
        <title>Neisseriaceae sp. 26B isolated from the cloaca of a Common Toad-headed Turtle (Mesoclemmys nasuta).</title>
        <authorList>
            <person name="Spergser J."/>
            <person name="Busse H.-J."/>
        </authorList>
    </citation>
    <scope>NUCLEOTIDE SEQUENCE</scope>
    <source>
        <strain evidence="1">26B</strain>
    </source>
</reference>
<dbReference type="AlphaFoldDB" id="A0A892ZGU3"/>
<name>A0A892ZGU3_9NEIS</name>
<evidence type="ECO:0000313" key="1">
    <source>
        <dbReference type="EMBL" id="QRQ81678.1"/>
    </source>
</evidence>
<gene>
    <name evidence="1" type="ORF">JQU52_13470</name>
</gene>
<dbReference type="RefSeq" id="WP_230338977.1">
    <property type="nucleotide sequence ID" value="NZ_CP069798.1"/>
</dbReference>
<dbReference type="KEGG" id="ptes:JQU52_13470"/>
<organism evidence="1 2">
    <name type="scientific">Paralysiella testudinis</name>
    <dbReference type="NCBI Taxonomy" id="2809020"/>
    <lineage>
        <taxon>Bacteria</taxon>
        <taxon>Pseudomonadati</taxon>
        <taxon>Pseudomonadota</taxon>
        <taxon>Betaproteobacteria</taxon>
        <taxon>Neisseriales</taxon>
        <taxon>Neisseriaceae</taxon>
        <taxon>Paralysiella</taxon>
    </lineage>
</organism>
<keyword evidence="2" id="KW-1185">Reference proteome</keyword>
<accession>A0A892ZGU3</accession>
<dbReference type="EMBL" id="CP069798">
    <property type="protein sequence ID" value="QRQ81678.1"/>
    <property type="molecule type" value="Genomic_DNA"/>
</dbReference>
<evidence type="ECO:0000313" key="2">
    <source>
        <dbReference type="Proteomes" id="UP000653156"/>
    </source>
</evidence>
<sequence>MKQARTITTAATPHWLAGLGLALLLTAAPVWAQDFNQRLLNAQQAAASGAGAAYDASLNAYLPDAVHACMPKGAANPSHGNFALVADVAPNGHIHNIDVAPQTSLAQCFATQFGKNTLPTPPANAPAQGWPIFAKISFE</sequence>
<protein>
    <submittedName>
        <fullName evidence="1">Uncharacterized protein</fullName>
    </submittedName>
</protein>
<proteinExistence type="predicted"/>